<comment type="caution">
    <text evidence="4">The sequence shown here is derived from an EMBL/GenBank/DDBJ whole genome shotgun (WGS) entry which is preliminary data.</text>
</comment>
<dbReference type="GO" id="GO:0032259">
    <property type="term" value="P:methylation"/>
    <property type="evidence" value="ECO:0007669"/>
    <property type="project" value="UniProtKB-KW"/>
</dbReference>
<dbReference type="Gene3D" id="2.40.30.70">
    <property type="entry name" value="YaeB-like"/>
    <property type="match status" value="1"/>
</dbReference>
<protein>
    <submittedName>
        <fullName evidence="4">tRNA (N6-threonylcarbamoyladenosine(37)-N6)-methyltransferase TrmO</fullName>
    </submittedName>
</protein>
<dbReference type="AlphaFoldDB" id="A0A6M0H6F5"/>
<evidence type="ECO:0000313" key="5">
    <source>
        <dbReference type="Proteomes" id="UP000481872"/>
    </source>
</evidence>
<feature type="domain" description="TsaA-like" evidence="3">
    <location>
        <begin position="7"/>
        <end position="138"/>
    </location>
</feature>
<dbReference type="PROSITE" id="PS51668">
    <property type="entry name" value="TSAA_2"/>
    <property type="match status" value="1"/>
</dbReference>
<organism evidence="4 5">
    <name type="scientific">Clostridium senegalense</name>
    <dbReference type="NCBI Taxonomy" id="1465809"/>
    <lineage>
        <taxon>Bacteria</taxon>
        <taxon>Bacillati</taxon>
        <taxon>Bacillota</taxon>
        <taxon>Clostridia</taxon>
        <taxon>Eubacteriales</taxon>
        <taxon>Clostridiaceae</taxon>
        <taxon>Clostridium</taxon>
    </lineage>
</organism>
<evidence type="ECO:0000256" key="1">
    <source>
        <dbReference type="ARBA" id="ARBA00022691"/>
    </source>
</evidence>
<evidence type="ECO:0000256" key="2">
    <source>
        <dbReference type="ARBA" id="ARBA00033753"/>
    </source>
</evidence>
<dbReference type="PANTHER" id="PTHR12818">
    <property type="entry name" value="TRNA (ADENINE(37)-N6)-METHYLTRANSFERASE"/>
    <property type="match status" value="1"/>
</dbReference>
<evidence type="ECO:0000259" key="3">
    <source>
        <dbReference type="PROSITE" id="PS51668"/>
    </source>
</evidence>
<dbReference type="PANTHER" id="PTHR12818:SF0">
    <property type="entry name" value="TRNA (ADENINE(37)-N6)-METHYLTRANSFERASE"/>
    <property type="match status" value="1"/>
</dbReference>
<name>A0A6M0H6F5_9CLOT</name>
<keyword evidence="5" id="KW-1185">Reference proteome</keyword>
<dbReference type="CDD" id="cd09281">
    <property type="entry name" value="UPF0066"/>
    <property type="match status" value="1"/>
</dbReference>
<proteinExistence type="inferred from homology"/>
<gene>
    <name evidence="4" type="primary">tsaA</name>
    <name evidence="4" type="ORF">G3M99_13810</name>
</gene>
<dbReference type="InterPro" id="IPR036413">
    <property type="entry name" value="YaeB-like_sf"/>
</dbReference>
<keyword evidence="4" id="KW-0808">Transferase</keyword>
<sequence length="162" mass="18382">MEENIILKPIGIIHSKFEDIKSMPIQPTGDNADKGKIEIFHEYAEGLKDLEEFSHIIVIYHFHKVEKTELTVKPFLDDKVHGVFATRTPVRPNHIGLSVVEVEKICDKNIFVKNIDILDGTPVIDVKPLVPGFDIPKSDIKIGWLTGNIKNVSTRLSDNRFE</sequence>
<dbReference type="NCBIfam" id="TIGR00104">
    <property type="entry name" value="tRNA_TsaA"/>
    <property type="match status" value="1"/>
</dbReference>
<keyword evidence="4" id="KW-0489">Methyltransferase</keyword>
<dbReference type="InterPro" id="IPR023370">
    <property type="entry name" value="TrmO-like_N"/>
</dbReference>
<dbReference type="SUPFAM" id="SSF118196">
    <property type="entry name" value="YaeB-like"/>
    <property type="match status" value="1"/>
</dbReference>
<reference evidence="4 5" key="1">
    <citation type="submission" date="2020-02" db="EMBL/GenBank/DDBJ databases">
        <title>Genome assembly of a novel Clostridium senegalense strain.</title>
        <authorList>
            <person name="Gupta T.B."/>
            <person name="Jauregui R."/>
            <person name="Maclean P."/>
            <person name="Nawarathana A."/>
            <person name="Brightwell G."/>
        </authorList>
    </citation>
    <scope>NUCLEOTIDE SEQUENCE [LARGE SCALE GENOMIC DNA]</scope>
    <source>
        <strain evidence="4 5">AGRFS4</strain>
    </source>
</reference>
<dbReference type="Pfam" id="PF01980">
    <property type="entry name" value="TrmO_N"/>
    <property type="match status" value="1"/>
</dbReference>
<comment type="similarity">
    <text evidence="2">Belongs to the tRNA methyltransferase O family.</text>
</comment>
<evidence type="ECO:0000313" key="4">
    <source>
        <dbReference type="EMBL" id="NEU05908.1"/>
    </source>
</evidence>
<accession>A0A6M0H6F5</accession>
<keyword evidence="1" id="KW-0949">S-adenosyl-L-methionine</keyword>
<dbReference type="RefSeq" id="WP_061996401.1">
    <property type="nucleotide sequence ID" value="NZ_JAAGPU010000028.1"/>
</dbReference>
<dbReference type="InterPro" id="IPR036414">
    <property type="entry name" value="YaeB_N_sf"/>
</dbReference>
<dbReference type="EMBL" id="JAAGPU010000028">
    <property type="protein sequence ID" value="NEU05908.1"/>
    <property type="molecule type" value="Genomic_DNA"/>
</dbReference>
<dbReference type="InterPro" id="IPR040372">
    <property type="entry name" value="YaeB-like"/>
</dbReference>
<dbReference type="GO" id="GO:0008168">
    <property type="term" value="F:methyltransferase activity"/>
    <property type="evidence" value="ECO:0007669"/>
    <property type="project" value="UniProtKB-KW"/>
</dbReference>
<dbReference type="Proteomes" id="UP000481872">
    <property type="component" value="Unassembled WGS sequence"/>
</dbReference>